<comment type="caution">
    <text evidence="2">The sequence shown here is derived from an EMBL/GenBank/DDBJ whole genome shotgun (WGS) entry which is preliminary data.</text>
</comment>
<organism evidence="2 4">
    <name type="scientific">Phytophthora oleae</name>
    <dbReference type="NCBI Taxonomy" id="2107226"/>
    <lineage>
        <taxon>Eukaryota</taxon>
        <taxon>Sar</taxon>
        <taxon>Stramenopiles</taxon>
        <taxon>Oomycota</taxon>
        <taxon>Peronosporomycetes</taxon>
        <taxon>Peronosporales</taxon>
        <taxon>Peronosporaceae</taxon>
        <taxon>Phytophthora</taxon>
    </lineage>
</organism>
<dbReference type="EMBL" id="JBIMZQ010000042">
    <property type="protein sequence ID" value="KAL3660222.1"/>
    <property type="molecule type" value="Genomic_DNA"/>
</dbReference>
<evidence type="ECO:0000256" key="1">
    <source>
        <dbReference type="SAM" id="MobiDB-lite"/>
    </source>
</evidence>
<evidence type="ECO:0000313" key="3">
    <source>
        <dbReference type="EMBL" id="KAL3660222.1"/>
    </source>
</evidence>
<name>A0ABD3F3J1_9STRA</name>
<dbReference type="Proteomes" id="UP001632037">
    <property type="component" value="Unassembled WGS sequence"/>
</dbReference>
<evidence type="ECO:0000313" key="2">
    <source>
        <dbReference type="EMBL" id="KAL3660221.1"/>
    </source>
</evidence>
<keyword evidence="4" id="KW-1185">Reference proteome</keyword>
<proteinExistence type="predicted"/>
<sequence length="174" mass="19256">MLRARRRAESLASIDSCSPPLVSLRSLGSVGSHRHRDSGPRRVSTFDKSPHHERRCVPEALSDTTTIVSLVPAASIIETSAPTMSDVARRSPYRSHIVTPYNLQRPPEAWHGQRKADFREVKRELEQIDRSVDATVGEDADTDKSLFSLMPGAYKTTLRPSAAGHEATTHAVYL</sequence>
<evidence type="ECO:0000313" key="4">
    <source>
        <dbReference type="Proteomes" id="UP001632037"/>
    </source>
</evidence>
<dbReference type="AlphaFoldDB" id="A0ABD3F3J1"/>
<feature type="compositionally biased region" description="Basic and acidic residues" evidence="1">
    <location>
        <begin position="37"/>
        <end position="50"/>
    </location>
</feature>
<gene>
    <name evidence="2" type="ORF">V7S43_014752</name>
    <name evidence="3" type="ORF">V7S43_014753</name>
</gene>
<accession>A0ABD3F3J1</accession>
<feature type="region of interest" description="Disordered" evidence="1">
    <location>
        <begin position="27"/>
        <end position="52"/>
    </location>
</feature>
<reference evidence="2 4" key="1">
    <citation type="submission" date="2024-09" db="EMBL/GenBank/DDBJ databases">
        <title>Genome sequencing and assembly of Phytophthora oleae, isolate VK10A, causative agent of rot of olive drupes.</title>
        <authorList>
            <person name="Conti Taguali S."/>
            <person name="Riolo M."/>
            <person name="La Spada F."/>
            <person name="Cacciola S.O."/>
            <person name="Dionisio G."/>
        </authorList>
    </citation>
    <scope>NUCLEOTIDE SEQUENCE [LARGE SCALE GENOMIC DNA]</scope>
    <source>
        <strain evidence="2 4">VK10A</strain>
    </source>
</reference>
<protein>
    <submittedName>
        <fullName evidence="2">Uncharacterized protein</fullName>
    </submittedName>
</protein>
<dbReference type="EMBL" id="JBIMZQ010000042">
    <property type="protein sequence ID" value="KAL3660221.1"/>
    <property type="molecule type" value="Genomic_DNA"/>
</dbReference>